<evidence type="ECO:0000313" key="1">
    <source>
        <dbReference type="EMBL" id="MBX34659.1"/>
    </source>
</evidence>
<accession>A0A2P2MWQ5</accession>
<organism evidence="1">
    <name type="scientific">Rhizophora mucronata</name>
    <name type="common">Asiatic mangrove</name>
    <dbReference type="NCBI Taxonomy" id="61149"/>
    <lineage>
        <taxon>Eukaryota</taxon>
        <taxon>Viridiplantae</taxon>
        <taxon>Streptophyta</taxon>
        <taxon>Embryophyta</taxon>
        <taxon>Tracheophyta</taxon>
        <taxon>Spermatophyta</taxon>
        <taxon>Magnoliopsida</taxon>
        <taxon>eudicotyledons</taxon>
        <taxon>Gunneridae</taxon>
        <taxon>Pentapetalae</taxon>
        <taxon>rosids</taxon>
        <taxon>fabids</taxon>
        <taxon>Malpighiales</taxon>
        <taxon>Rhizophoraceae</taxon>
        <taxon>Rhizophora</taxon>
    </lineage>
</organism>
<name>A0A2P2MWQ5_RHIMU</name>
<keyword evidence="1" id="KW-0808">Transferase</keyword>
<reference evidence="1" key="1">
    <citation type="submission" date="2018-02" db="EMBL/GenBank/DDBJ databases">
        <title>Rhizophora mucronata_Transcriptome.</title>
        <authorList>
            <person name="Meera S.P."/>
            <person name="Sreeshan A."/>
            <person name="Augustine A."/>
        </authorList>
    </citation>
    <scope>NUCLEOTIDE SEQUENCE</scope>
    <source>
        <tissue evidence="1">Leaf</tissue>
    </source>
</reference>
<dbReference type="AlphaFoldDB" id="A0A2P2MWQ5"/>
<protein>
    <submittedName>
        <fullName evidence="1">Serine-threonine protein kinase plant-type</fullName>
    </submittedName>
</protein>
<dbReference type="GO" id="GO:0016301">
    <property type="term" value="F:kinase activity"/>
    <property type="evidence" value="ECO:0007669"/>
    <property type="project" value="UniProtKB-KW"/>
</dbReference>
<sequence>MDYQEIYLGGWLLVATFSHSHTIVCKAKSQAIYLIVPH</sequence>
<dbReference type="EMBL" id="GGEC01054175">
    <property type="protein sequence ID" value="MBX34659.1"/>
    <property type="molecule type" value="Transcribed_RNA"/>
</dbReference>
<keyword evidence="1" id="KW-0418">Kinase</keyword>
<proteinExistence type="predicted"/>